<dbReference type="EMBL" id="CP144746">
    <property type="protein sequence ID" value="WVZ56028.1"/>
    <property type="molecule type" value="Genomic_DNA"/>
</dbReference>
<dbReference type="Proteomes" id="UP001341281">
    <property type="component" value="Chromosome 02"/>
</dbReference>
<evidence type="ECO:0000313" key="6">
    <source>
        <dbReference type="Proteomes" id="UP001341281"/>
    </source>
</evidence>
<evidence type="ECO:0000256" key="4">
    <source>
        <dbReference type="SAM" id="MobiDB-lite"/>
    </source>
</evidence>
<evidence type="ECO:0000256" key="3">
    <source>
        <dbReference type="PROSITE-ProRule" id="PRU00708"/>
    </source>
</evidence>
<evidence type="ECO:0008006" key="7">
    <source>
        <dbReference type="Google" id="ProtNLM"/>
    </source>
</evidence>
<protein>
    <recommendedName>
        <fullName evidence="7">Pentatricopeptide repeat-containing protein</fullName>
    </recommendedName>
</protein>
<dbReference type="GO" id="GO:0003723">
    <property type="term" value="F:RNA binding"/>
    <property type="evidence" value="ECO:0007669"/>
    <property type="project" value="InterPro"/>
</dbReference>
<reference evidence="5 6" key="1">
    <citation type="submission" date="2024-02" db="EMBL/GenBank/DDBJ databases">
        <title>High-quality chromosome-scale genome assembly of Pensacola bahiagrass (Paspalum notatum Flugge var. saurae).</title>
        <authorList>
            <person name="Vega J.M."/>
            <person name="Podio M."/>
            <person name="Orjuela J."/>
            <person name="Siena L.A."/>
            <person name="Pessino S.C."/>
            <person name="Combes M.C."/>
            <person name="Mariac C."/>
            <person name="Albertini E."/>
            <person name="Pupilli F."/>
            <person name="Ortiz J.P.A."/>
            <person name="Leblanc O."/>
        </authorList>
    </citation>
    <scope>NUCLEOTIDE SEQUENCE [LARGE SCALE GENOMIC DNA]</scope>
    <source>
        <strain evidence="5">R1</strain>
        <tissue evidence="5">Leaf</tissue>
    </source>
</reference>
<dbReference type="GO" id="GO:0009451">
    <property type="term" value="P:RNA modification"/>
    <property type="evidence" value="ECO:0007669"/>
    <property type="project" value="InterPro"/>
</dbReference>
<proteinExistence type="predicted"/>
<gene>
    <name evidence="5" type="ORF">U9M48_006615</name>
</gene>
<dbReference type="PROSITE" id="PS51375">
    <property type="entry name" value="PPR"/>
    <property type="match status" value="1"/>
</dbReference>
<keyword evidence="6" id="KW-1185">Reference proteome</keyword>
<dbReference type="PANTHER" id="PTHR47926">
    <property type="entry name" value="PENTATRICOPEPTIDE REPEAT-CONTAINING PROTEIN"/>
    <property type="match status" value="1"/>
</dbReference>
<dbReference type="InterPro" id="IPR046960">
    <property type="entry name" value="PPR_At4g14850-like_plant"/>
</dbReference>
<feature type="repeat" description="PPR" evidence="3">
    <location>
        <begin position="1"/>
        <end position="28"/>
    </location>
</feature>
<dbReference type="InterPro" id="IPR011990">
    <property type="entry name" value="TPR-like_helical_dom_sf"/>
</dbReference>
<dbReference type="Pfam" id="PF01535">
    <property type="entry name" value="PPR"/>
    <property type="match status" value="2"/>
</dbReference>
<dbReference type="PANTHER" id="PTHR47926:SF415">
    <property type="entry name" value="PENTATRICOPEPTIDE REPEAT-CONTAINING PROTEIN"/>
    <property type="match status" value="1"/>
</dbReference>
<dbReference type="Gene3D" id="1.25.40.10">
    <property type="entry name" value="Tetratricopeptide repeat domain"/>
    <property type="match status" value="1"/>
</dbReference>
<keyword evidence="1" id="KW-0677">Repeat</keyword>
<feature type="region of interest" description="Disordered" evidence="4">
    <location>
        <begin position="78"/>
        <end position="101"/>
    </location>
</feature>
<accession>A0AAQ3SMB4</accession>
<feature type="compositionally biased region" description="Basic and acidic residues" evidence="4">
    <location>
        <begin position="86"/>
        <end position="101"/>
    </location>
</feature>
<organism evidence="5 6">
    <name type="scientific">Paspalum notatum var. saurae</name>
    <dbReference type="NCBI Taxonomy" id="547442"/>
    <lineage>
        <taxon>Eukaryota</taxon>
        <taxon>Viridiplantae</taxon>
        <taxon>Streptophyta</taxon>
        <taxon>Embryophyta</taxon>
        <taxon>Tracheophyta</taxon>
        <taxon>Spermatophyta</taxon>
        <taxon>Magnoliopsida</taxon>
        <taxon>Liliopsida</taxon>
        <taxon>Poales</taxon>
        <taxon>Poaceae</taxon>
        <taxon>PACMAD clade</taxon>
        <taxon>Panicoideae</taxon>
        <taxon>Andropogonodae</taxon>
        <taxon>Paspaleae</taxon>
        <taxon>Paspalinae</taxon>
        <taxon>Paspalum</taxon>
    </lineage>
</organism>
<sequence>MINAYARCGDARMALRAFDEVPEKGLGAARRTPWGPWPVNGRCREALLLLSLMLRRGARPDGAVFLALLSACCHAGRAGGPGAAVPERHEEGVRDRAGEGA</sequence>
<evidence type="ECO:0000313" key="5">
    <source>
        <dbReference type="EMBL" id="WVZ56028.1"/>
    </source>
</evidence>
<dbReference type="InterPro" id="IPR002885">
    <property type="entry name" value="PPR_rpt"/>
</dbReference>
<evidence type="ECO:0000256" key="2">
    <source>
        <dbReference type="ARBA" id="ARBA00022946"/>
    </source>
</evidence>
<name>A0AAQ3SMB4_PASNO</name>
<dbReference type="AlphaFoldDB" id="A0AAQ3SMB4"/>
<keyword evidence="2" id="KW-0809">Transit peptide</keyword>
<evidence type="ECO:0000256" key="1">
    <source>
        <dbReference type="ARBA" id="ARBA00022737"/>
    </source>
</evidence>